<protein>
    <submittedName>
        <fullName evidence="2">Agmatine deiminase family protein</fullName>
    </submittedName>
</protein>
<dbReference type="EMBL" id="JACJPY010000074">
    <property type="protein sequence ID" value="MBD2151975.1"/>
    <property type="molecule type" value="Genomic_DNA"/>
</dbReference>
<dbReference type="SUPFAM" id="SSF55909">
    <property type="entry name" value="Pentein"/>
    <property type="match status" value="1"/>
</dbReference>
<name>A0A926UXM2_9CYAN</name>
<reference evidence="2" key="2">
    <citation type="submission" date="2020-08" db="EMBL/GenBank/DDBJ databases">
        <authorList>
            <person name="Chen M."/>
            <person name="Teng W."/>
            <person name="Zhao L."/>
            <person name="Hu C."/>
            <person name="Zhou Y."/>
            <person name="Han B."/>
            <person name="Song L."/>
            <person name="Shu W."/>
        </authorList>
    </citation>
    <scope>NUCLEOTIDE SEQUENCE</scope>
    <source>
        <strain evidence="2">FACHB-1277</strain>
    </source>
</reference>
<dbReference type="InterPro" id="IPR007466">
    <property type="entry name" value="Peptidyl-Arg-deiminase_porph"/>
</dbReference>
<keyword evidence="1" id="KW-0378">Hydrolase</keyword>
<keyword evidence="3" id="KW-1185">Reference proteome</keyword>
<evidence type="ECO:0000256" key="1">
    <source>
        <dbReference type="ARBA" id="ARBA00022801"/>
    </source>
</evidence>
<gene>
    <name evidence="2" type="ORF">H6F44_17870</name>
</gene>
<dbReference type="AlphaFoldDB" id="A0A926UXM2"/>
<accession>A0A926UXM2</accession>
<reference evidence="2" key="1">
    <citation type="journal article" date="2015" name="ISME J.">
        <title>Draft Genome Sequence of Streptomyces incarnatus NRRL8089, which Produces the Nucleoside Antibiotic Sinefungin.</title>
        <authorList>
            <person name="Oshima K."/>
            <person name="Hattori M."/>
            <person name="Shimizu H."/>
            <person name="Fukuda K."/>
            <person name="Nemoto M."/>
            <person name="Inagaki K."/>
            <person name="Tamura T."/>
        </authorList>
    </citation>
    <scope>NUCLEOTIDE SEQUENCE</scope>
    <source>
        <strain evidence="2">FACHB-1277</strain>
    </source>
</reference>
<dbReference type="PANTHER" id="PTHR31377">
    <property type="entry name" value="AGMATINE DEIMINASE-RELATED"/>
    <property type="match status" value="1"/>
</dbReference>
<proteinExistence type="predicted"/>
<dbReference type="Proteomes" id="UP000631421">
    <property type="component" value="Unassembled WGS sequence"/>
</dbReference>
<comment type="caution">
    <text evidence="2">The sequence shown here is derived from an EMBL/GenBank/DDBJ whole genome shotgun (WGS) entry which is preliminary data.</text>
</comment>
<evidence type="ECO:0000313" key="2">
    <source>
        <dbReference type="EMBL" id="MBD2151975.1"/>
    </source>
</evidence>
<organism evidence="2 3">
    <name type="scientific">Pseudanabaena cinerea FACHB-1277</name>
    <dbReference type="NCBI Taxonomy" id="2949581"/>
    <lineage>
        <taxon>Bacteria</taxon>
        <taxon>Bacillati</taxon>
        <taxon>Cyanobacteriota</taxon>
        <taxon>Cyanophyceae</taxon>
        <taxon>Pseudanabaenales</taxon>
        <taxon>Pseudanabaenaceae</taxon>
        <taxon>Pseudanabaena</taxon>
        <taxon>Pseudanabaena cinerea</taxon>
    </lineage>
</organism>
<dbReference type="Pfam" id="PF04371">
    <property type="entry name" value="PAD_porph"/>
    <property type="match status" value="1"/>
</dbReference>
<dbReference type="GO" id="GO:0009446">
    <property type="term" value="P:putrescine biosynthetic process"/>
    <property type="evidence" value="ECO:0007669"/>
    <property type="project" value="InterPro"/>
</dbReference>
<evidence type="ECO:0000313" key="3">
    <source>
        <dbReference type="Proteomes" id="UP000631421"/>
    </source>
</evidence>
<dbReference type="PANTHER" id="PTHR31377:SF0">
    <property type="entry name" value="AGMATINE DEIMINASE-RELATED"/>
    <property type="match status" value="1"/>
</dbReference>
<dbReference type="RefSeq" id="WP_190352389.1">
    <property type="nucleotide sequence ID" value="NZ_JACJPY010000074.1"/>
</dbReference>
<dbReference type="GO" id="GO:0047632">
    <property type="term" value="F:agmatine deiminase activity"/>
    <property type="evidence" value="ECO:0007669"/>
    <property type="project" value="TreeGrafter"/>
</dbReference>
<sequence length="349" mass="38709">MDYPKPLGYTQPAEWEPHSACWLAFPSHRDLWLDYLDLVQAEFVALAQAIATSETLEILVLPETEDLAKSLLAGLPVRFHAISFGDIWMRDITPIYIKNREGNLGALKFQWNGWGGKYLLEHDDQVASQILQTIDIPDAAKFEFDWVLEGGAIEVDGIGTCLTTKQCLLNPNRNPHLNQTEIESALKSALGVEQVLWVDDGLLNDHTDGHIDTIARFIAPHTVMCMEPTSPNDPNYQVLHNIAAQLETMTDAQGYKLNVVKIPSPDLVVDDEGEIMPASYLNFYISNDSVIIPLYGSVNDQLAVETIAKHFPNRQAIGLSAKHILLGGGAFHCITCHQPSCESPNPFLV</sequence>
<dbReference type="Gene3D" id="3.75.10.10">
    <property type="entry name" value="L-arginine/glycine Amidinotransferase, Chain A"/>
    <property type="match status" value="1"/>
</dbReference>
<dbReference type="GO" id="GO:0004668">
    <property type="term" value="F:protein-arginine deiminase activity"/>
    <property type="evidence" value="ECO:0007669"/>
    <property type="project" value="InterPro"/>
</dbReference>